<comment type="caution">
    <text evidence="1">The sequence shown here is derived from an EMBL/GenBank/DDBJ whole genome shotgun (WGS) entry which is preliminary data.</text>
</comment>
<dbReference type="Proteomes" id="UP000246991">
    <property type="component" value="Unassembled WGS sequence"/>
</dbReference>
<accession>A0A317SPI2</accession>
<protein>
    <submittedName>
        <fullName evidence="1">Uncharacterized protein</fullName>
    </submittedName>
</protein>
<evidence type="ECO:0000313" key="2">
    <source>
        <dbReference type="Proteomes" id="UP000246991"/>
    </source>
</evidence>
<name>A0A317SPI2_9PEZI</name>
<organism evidence="1 2">
    <name type="scientific">Tuber magnatum</name>
    <name type="common">white Piedmont truffle</name>
    <dbReference type="NCBI Taxonomy" id="42249"/>
    <lineage>
        <taxon>Eukaryota</taxon>
        <taxon>Fungi</taxon>
        <taxon>Dikarya</taxon>
        <taxon>Ascomycota</taxon>
        <taxon>Pezizomycotina</taxon>
        <taxon>Pezizomycetes</taxon>
        <taxon>Pezizales</taxon>
        <taxon>Tuberaceae</taxon>
        <taxon>Tuber</taxon>
    </lineage>
</organism>
<reference evidence="1 2" key="1">
    <citation type="submission" date="2018-03" db="EMBL/GenBank/DDBJ databases">
        <title>Genomes of Pezizomycetes fungi and the evolution of truffles.</title>
        <authorList>
            <person name="Murat C."/>
            <person name="Payen T."/>
            <person name="Noel B."/>
            <person name="Kuo A."/>
            <person name="Martin F.M."/>
        </authorList>
    </citation>
    <scope>NUCLEOTIDE SEQUENCE [LARGE SCALE GENOMIC DNA]</scope>
    <source>
        <strain evidence="1">091103-1</strain>
    </source>
</reference>
<sequence>MRLLMIEVLGKIDNASPSNRIISSPSDNTPLRVQKGCIPNICTTIELCPISNHTIVGNCKLPVVPSKLLFLMSDHFTMLEIPLGGLDLYSDLHMHTIGMVSQLAMVQVLEPVNGGRFPHFRGHLTIYKWTTTRDVMIIKIGVNWSANI</sequence>
<proteinExistence type="predicted"/>
<dbReference type="EMBL" id="PYWC01000034">
    <property type="protein sequence ID" value="PWW76329.1"/>
    <property type="molecule type" value="Genomic_DNA"/>
</dbReference>
<dbReference type="AlphaFoldDB" id="A0A317SPI2"/>
<evidence type="ECO:0000313" key="1">
    <source>
        <dbReference type="EMBL" id="PWW76329.1"/>
    </source>
</evidence>
<dbReference type="OrthoDB" id="5454953at2759"/>
<gene>
    <name evidence="1" type="ORF">C7212DRAFT_351483</name>
</gene>
<keyword evidence="2" id="KW-1185">Reference proteome</keyword>